<proteinExistence type="inferred from homology"/>
<dbReference type="GO" id="GO:0004356">
    <property type="term" value="F:glutamine synthetase activity"/>
    <property type="evidence" value="ECO:0007669"/>
    <property type="project" value="InterPro"/>
</dbReference>
<dbReference type="Proteomes" id="UP001155241">
    <property type="component" value="Unassembled WGS sequence"/>
</dbReference>
<dbReference type="Pfam" id="PF12437">
    <property type="entry name" value="GSIII_N"/>
    <property type="match status" value="1"/>
</dbReference>
<dbReference type="PROSITE" id="PS51987">
    <property type="entry name" value="GS_CATALYTIC"/>
    <property type="match status" value="1"/>
</dbReference>
<dbReference type="Pfam" id="PF00120">
    <property type="entry name" value="Gln-synt_C"/>
    <property type="match status" value="1"/>
</dbReference>
<feature type="domain" description="GS catalytic" evidence="4">
    <location>
        <begin position="222"/>
        <end position="646"/>
    </location>
</feature>
<dbReference type="InterPro" id="IPR008147">
    <property type="entry name" value="Gln_synt_N"/>
</dbReference>
<evidence type="ECO:0000313" key="6">
    <source>
        <dbReference type="Proteomes" id="UP001155241"/>
    </source>
</evidence>
<evidence type="ECO:0000313" key="5">
    <source>
        <dbReference type="EMBL" id="MCO6047644.1"/>
    </source>
</evidence>
<organism evidence="5 6">
    <name type="scientific">Aeoliella straminimaris</name>
    <dbReference type="NCBI Taxonomy" id="2954799"/>
    <lineage>
        <taxon>Bacteria</taxon>
        <taxon>Pseudomonadati</taxon>
        <taxon>Planctomycetota</taxon>
        <taxon>Planctomycetia</taxon>
        <taxon>Pirellulales</taxon>
        <taxon>Lacipirellulaceae</taxon>
        <taxon>Aeoliella</taxon>
    </lineage>
</organism>
<dbReference type="PANTHER" id="PTHR42974:SF1">
    <property type="entry name" value="TYPE-3 GLUTAMINE SYNTHETASE"/>
    <property type="match status" value="1"/>
</dbReference>
<accession>A0A9X2FI98</accession>
<comment type="similarity">
    <text evidence="1 2">Belongs to the glutamine synthetase family.</text>
</comment>
<dbReference type="AlphaFoldDB" id="A0A9X2FI98"/>
<evidence type="ECO:0000256" key="2">
    <source>
        <dbReference type="RuleBase" id="RU000384"/>
    </source>
</evidence>
<dbReference type="RefSeq" id="WP_252855754.1">
    <property type="nucleotide sequence ID" value="NZ_JAMXLR010000092.1"/>
</dbReference>
<dbReference type="InterPro" id="IPR014746">
    <property type="entry name" value="Gln_synth/guanido_kin_cat_dom"/>
</dbReference>
<sequence length="751" mass="81634">MGTAIRDDGSKNGSFTSAVGGVSKGAFSSPRLAAISAVTNYKPSSAPMNFLEEPTSELFNCNVFSPSVMKKRLPKPVYKALMRTIESGEKLDASVADMVASAMKDWAIEKGATHYAHVFYPLTGATAEKHDSFLSPDGEGGAIAEFSGKQLIQGEPDGSSFPTGGIRATFEARGYTIWDVTSPAYILENANGTTLCIPTAFVSWTGEALDKKTPVLRSMQALNTQAQRILKLFGHTDGALVSSTAGPEQEYFLLDRNFYYARPDLLNAGRTLFGAKPPKGQEFDDHYFGAIPDRVLAFMLEVERELFKLGIPVKTRHNEVAPGQFEIAPMFEFANLATDHQQLTMTTLRKVAEKHGMVCLTHEKPFAGVNGSGKHVNWSMGSASHGNLLDPGETPHDNAQFLLICAAVIRAVHKYQGLLRAVVASSSNDHRLGANEAPPAIISIFLGDQLTDVFEQIKSGGANSSIPGGTLTVGVDVLPPLPKDAGDRNRTSPFAFTGNRFEFRAVGSNQSIAGPLVAMNTIIAESLDFCATRLEEATGGDPEKLHGELQKLLTEIMNEHGSIVFNGDGYSQEWHDEAAKRGLLNLKTTVDALPVLEGDDVKELFSKYGVLSERELESRLEIYLEQYVLSIGVEAKLTVEVARTMIFPAAIRYQNDLASTCSNLKILGFEFDTDTLEVMTSLVKSLQDSISELESAIAEPASDELMAEAKHCCETVLPAMNKVRSYADALEGYVADDLWPLPTYQEMLFIK</sequence>
<dbReference type="InterPro" id="IPR052725">
    <property type="entry name" value="GS_Type-3"/>
</dbReference>
<reference evidence="5" key="1">
    <citation type="submission" date="2022-06" db="EMBL/GenBank/DDBJ databases">
        <title>Aeoliella straminimaris, a novel planctomycete from sediments.</title>
        <authorList>
            <person name="Vitorino I.R."/>
            <person name="Lage O.M."/>
        </authorList>
    </citation>
    <scope>NUCLEOTIDE SEQUENCE</scope>
    <source>
        <strain evidence="5">ICT_H6.2</strain>
    </source>
</reference>
<dbReference type="PROSITE" id="PS51986">
    <property type="entry name" value="GS_BETA_GRASP"/>
    <property type="match status" value="1"/>
</dbReference>
<dbReference type="PROSITE" id="PS00181">
    <property type="entry name" value="GLNA_ATP"/>
    <property type="match status" value="1"/>
</dbReference>
<protein>
    <submittedName>
        <fullName evidence="5">Glutamine synthetase III</fullName>
    </submittedName>
</protein>
<dbReference type="SUPFAM" id="SSF55931">
    <property type="entry name" value="Glutamine synthetase/guanido kinase"/>
    <property type="match status" value="1"/>
</dbReference>
<dbReference type="EMBL" id="JAMXLR010000092">
    <property type="protein sequence ID" value="MCO6047644.1"/>
    <property type="molecule type" value="Genomic_DNA"/>
</dbReference>
<dbReference type="PANTHER" id="PTHR42974">
    <property type="entry name" value="GLUTAMINE SYNTHETASE"/>
    <property type="match status" value="1"/>
</dbReference>
<evidence type="ECO:0000259" key="4">
    <source>
        <dbReference type="PROSITE" id="PS51987"/>
    </source>
</evidence>
<evidence type="ECO:0000256" key="1">
    <source>
        <dbReference type="PROSITE-ProRule" id="PRU01330"/>
    </source>
</evidence>
<dbReference type="Gene3D" id="1.20.120.1560">
    <property type="match status" value="1"/>
</dbReference>
<feature type="domain" description="GS beta-grasp" evidence="3">
    <location>
        <begin position="113"/>
        <end position="206"/>
    </location>
</feature>
<dbReference type="InterPro" id="IPR027303">
    <property type="entry name" value="Gln_synth_gly_rich_site"/>
</dbReference>
<dbReference type="InterPro" id="IPR008146">
    <property type="entry name" value="Gln_synth_cat_dom"/>
</dbReference>
<keyword evidence="6" id="KW-1185">Reference proteome</keyword>
<dbReference type="Pfam" id="PF18318">
    <property type="entry name" value="Gln-synt_C-ter"/>
    <property type="match status" value="1"/>
</dbReference>
<dbReference type="Gene3D" id="3.30.590.10">
    <property type="entry name" value="Glutamine synthetase/guanido kinase, catalytic domain"/>
    <property type="match status" value="1"/>
</dbReference>
<evidence type="ECO:0000259" key="3">
    <source>
        <dbReference type="PROSITE" id="PS51986"/>
    </source>
</evidence>
<dbReference type="GO" id="GO:0006542">
    <property type="term" value="P:glutamine biosynthetic process"/>
    <property type="evidence" value="ECO:0007669"/>
    <property type="project" value="InterPro"/>
</dbReference>
<comment type="caution">
    <text evidence="5">The sequence shown here is derived from an EMBL/GenBank/DDBJ whole genome shotgun (WGS) entry which is preliminary data.</text>
</comment>
<gene>
    <name evidence="5" type="ORF">NG895_27380</name>
</gene>
<dbReference type="InterPro" id="IPR040577">
    <property type="entry name" value="Gln-synt_C"/>
</dbReference>
<dbReference type="SMART" id="SM01230">
    <property type="entry name" value="Gln-synt_C"/>
    <property type="match status" value="1"/>
</dbReference>
<dbReference type="InterPro" id="IPR022147">
    <property type="entry name" value="GSIII_N"/>
</dbReference>
<name>A0A9X2FI98_9BACT</name>